<dbReference type="Gene3D" id="3.60.21.10">
    <property type="match status" value="1"/>
</dbReference>
<dbReference type="EMBL" id="JACHFD010000003">
    <property type="protein sequence ID" value="MBB5350583.1"/>
    <property type="molecule type" value="Genomic_DNA"/>
</dbReference>
<gene>
    <name evidence="1" type="ORF">HNR46_000811</name>
</gene>
<comment type="caution">
    <text evidence="1">The sequence shown here is derived from an EMBL/GenBank/DDBJ whole genome shotgun (WGS) entry which is preliminary data.</text>
</comment>
<dbReference type="AlphaFoldDB" id="A0A840UZZ2"/>
<organism evidence="1 2">
    <name type="scientific">Haloferula luteola</name>
    <dbReference type="NCBI Taxonomy" id="595692"/>
    <lineage>
        <taxon>Bacteria</taxon>
        <taxon>Pseudomonadati</taxon>
        <taxon>Verrucomicrobiota</taxon>
        <taxon>Verrucomicrobiia</taxon>
        <taxon>Verrucomicrobiales</taxon>
        <taxon>Verrucomicrobiaceae</taxon>
        <taxon>Haloferula</taxon>
    </lineage>
</organism>
<name>A0A840UZZ2_9BACT</name>
<dbReference type="SUPFAM" id="SSF56300">
    <property type="entry name" value="Metallo-dependent phosphatases"/>
    <property type="match status" value="1"/>
</dbReference>
<keyword evidence="2" id="KW-1185">Reference proteome</keyword>
<sequence>MREPVRILSDLHLGHPASKIQSVEQLRPLLEGVATVVFNGDTWQELAKVFRPRAEALLDDLQGLCADLGVETVFLSGNHDPGWSGKGWVEWCEGRIVACHGDAVMWGGSPWSREAFARMEQLKVLWAEHQEAKHDATARLMLAREIARTLKPPGIPKGRTIFRRALDAVNPPRRALEILRVWACQADEAAKFAETYFPRAEVLVIGHFHHHGIWHRRGKLVINTGAYLNPHGARWVEWRNGMLSCGRVEEGEVFRLGPSDGVWRLGS</sequence>
<dbReference type="RefSeq" id="WP_184016015.1">
    <property type="nucleotide sequence ID" value="NZ_JACHFD010000003.1"/>
</dbReference>
<protein>
    <submittedName>
        <fullName evidence="1">Putative phosphodiesterase</fullName>
    </submittedName>
</protein>
<accession>A0A840UZZ2</accession>
<dbReference type="Proteomes" id="UP000557717">
    <property type="component" value="Unassembled WGS sequence"/>
</dbReference>
<evidence type="ECO:0000313" key="2">
    <source>
        <dbReference type="Proteomes" id="UP000557717"/>
    </source>
</evidence>
<evidence type="ECO:0000313" key="1">
    <source>
        <dbReference type="EMBL" id="MBB5350583.1"/>
    </source>
</evidence>
<proteinExistence type="predicted"/>
<dbReference type="InterPro" id="IPR029052">
    <property type="entry name" value="Metallo-depent_PP-like"/>
</dbReference>
<reference evidence="1 2" key="1">
    <citation type="submission" date="2020-08" db="EMBL/GenBank/DDBJ databases">
        <title>Genomic Encyclopedia of Type Strains, Phase IV (KMG-IV): sequencing the most valuable type-strain genomes for metagenomic binning, comparative biology and taxonomic classification.</title>
        <authorList>
            <person name="Goeker M."/>
        </authorList>
    </citation>
    <scope>NUCLEOTIDE SEQUENCE [LARGE SCALE GENOMIC DNA]</scope>
    <source>
        <strain evidence="1 2">YC6886</strain>
    </source>
</reference>